<dbReference type="STRING" id="448386.A0A2V3IJY0"/>
<keyword evidence="3" id="KW-0808">Transferase</keyword>
<reference evidence="13 14" key="1">
    <citation type="journal article" date="2018" name="Mol. Biol. Evol.">
        <title>Analysis of the draft genome of the red seaweed Gracilariopsis chorda provides insights into genome size evolution in Rhodophyta.</title>
        <authorList>
            <person name="Lee J."/>
            <person name="Yang E.C."/>
            <person name="Graf L."/>
            <person name="Yang J.H."/>
            <person name="Qiu H."/>
            <person name="Zel Zion U."/>
            <person name="Chan C.X."/>
            <person name="Stephens T.G."/>
            <person name="Weber A.P.M."/>
            <person name="Boo G.H."/>
            <person name="Boo S.M."/>
            <person name="Kim K.M."/>
            <person name="Shin Y."/>
            <person name="Jung M."/>
            <person name="Lee S.J."/>
            <person name="Yim H.S."/>
            <person name="Lee J.H."/>
            <person name="Bhattacharya D."/>
            <person name="Yoon H.S."/>
        </authorList>
    </citation>
    <scope>NUCLEOTIDE SEQUENCE [LARGE SCALE GENOMIC DNA]</scope>
    <source>
        <strain evidence="13 14">SKKU-2015</strain>
        <tissue evidence="13">Whole body</tissue>
    </source>
</reference>
<dbReference type="Gene3D" id="1.10.510.10">
    <property type="entry name" value="Transferase(Phosphotransferase) domain 1"/>
    <property type="match status" value="1"/>
</dbReference>
<evidence type="ECO:0000256" key="10">
    <source>
        <dbReference type="RuleBase" id="RU000304"/>
    </source>
</evidence>
<feature type="region of interest" description="Disordered" evidence="11">
    <location>
        <begin position="327"/>
        <end position="346"/>
    </location>
</feature>
<protein>
    <recommendedName>
        <fullName evidence="1">non-specific serine/threonine protein kinase</fullName>
        <ecNumber evidence="1">2.7.11.1</ecNumber>
    </recommendedName>
</protein>
<dbReference type="GO" id="GO:0007165">
    <property type="term" value="P:signal transduction"/>
    <property type="evidence" value="ECO:0007669"/>
    <property type="project" value="TreeGrafter"/>
</dbReference>
<dbReference type="InterPro" id="IPR011009">
    <property type="entry name" value="Kinase-like_dom_sf"/>
</dbReference>
<sequence>MVLHNALSYLTNFMSSPAPPCVGVYHMLETVGKGTFGKVRRARHVFTGQYYAVKIVTTSVLKHDLPANLDIRREMSILRALNHPNIVRLHDVMVSHSRVYLVMDLASGGDFFSVISNKGRLPESLARRYFRQLVNAVHYCHQHQVYHRDLKPENLLLDADGNLKVTDFGFSAMKDHGHLLLRTNCGSPHYCAPEVWNGTQQNGYDGSKSDAFSIGVILFVLLSANQPFCHPIERELLKKVNRCEVKYPDYISPDAVDLLKKLIVRNPSERWSLDMVKRHPWFLAGSLDTMSLTTIPSTEWVPSDSQAPSDELCTKCKVRQCYQNNMLTSNNNNNNANKPAPGLPVV</sequence>
<dbReference type="EC" id="2.7.11.1" evidence="1"/>
<evidence type="ECO:0000256" key="11">
    <source>
        <dbReference type="SAM" id="MobiDB-lite"/>
    </source>
</evidence>
<dbReference type="SMART" id="SM00220">
    <property type="entry name" value="S_TKc"/>
    <property type="match status" value="1"/>
</dbReference>
<comment type="catalytic activity">
    <reaction evidence="7">
        <text>L-threonyl-[protein] + ATP = O-phospho-L-threonyl-[protein] + ADP + H(+)</text>
        <dbReference type="Rhea" id="RHEA:46608"/>
        <dbReference type="Rhea" id="RHEA-COMP:11060"/>
        <dbReference type="Rhea" id="RHEA-COMP:11605"/>
        <dbReference type="ChEBI" id="CHEBI:15378"/>
        <dbReference type="ChEBI" id="CHEBI:30013"/>
        <dbReference type="ChEBI" id="CHEBI:30616"/>
        <dbReference type="ChEBI" id="CHEBI:61977"/>
        <dbReference type="ChEBI" id="CHEBI:456216"/>
        <dbReference type="EC" id="2.7.11.1"/>
    </reaction>
</comment>
<evidence type="ECO:0000256" key="5">
    <source>
        <dbReference type="ARBA" id="ARBA00022777"/>
    </source>
</evidence>
<dbReference type="GO" id="GO:0005524">
    <property type="term" value="F:ATP binding"/>
    <property type="evidence" value="ECO:0007669"/>
    <property type="project" value="UniProtKB-UniRule"/>
</dbReference>
<keyword evidence="14" id="KW-1185">Reference proteome</keyword>
<organism evidence="13 14">
    <name type="scientific">Gracilariopsis chorda</name>
    <dbReference type="NCBI Taxonomy" id="448386"/>
    <lineage>
        <taxon>Eukaryota</taxon>
        <taxon>Rhodophyta</taxon>
        <taxon>Florideophyceae</taxon>
        <taxon>Rhodymeniophycidae</taxon>
        <taxon>Gracilariales</taxon>
        <taxon>Gracilariaceae</taxon>
        <taxon>Gracilariopsis</taxon>
    </lineage>
</organism>
<accession>A0A2V3IJY0</accession>
<dbReference type="EMBL" id="NBIV01000166">
    <property type="protein sequence ID" value="PXF42382.1"/>
    <property type="molecule type" value="Genomic_DNA"/>
</dbReference>
<dbReference type="PROSITE" id="PS00108">
    <property type="entry name" value="PROTEIN_KINASE_ST"/>
    <property type="match status" value="1"/>
</dbReference>
<keyword evidence="5 13" id="KW-0418">Kinase</keyword>
<evidence type="ECO:0000313" key="14">
    <source>
        <dbReference type="Proteomes" id="UP000247409"/>
    </source>
</evidence>
<dbReference type="AlphaFoldDB" id="A0A2V3IJY0"/>
<dbReference type="InterPro" id="IPR017441">
    <property type="entry name" value="Protein_kinase_ATP_BS"/>
</dbReference>
<comment type="catalytic activity">
    <reaction evidence="8">
        <text>L-seryl-[protein] + ATP = O-phospho-L-seryl-[protein] + ADP + H(+)</text>
        <dbReference type="Rhea" id="RHEA:17989"/>
        <dbReference type="Rhea" id="RHEA-COMP:9863"/>
        <dbReference type="Rhea" id="RHEA-COMP:11604"/>
        <dbReference type="ChEBI" id="CHEBI:15378"/>
        <dbReference type="ChEBI" id="CHEBI:29999"/>
        <dbReference type="ChEBI" id="CHEBI:30616"/>
        <dbReference type="ChEBI" id="CHEBI:83421"/>
        <dbReference type="ChEBI" id="CHEBI:456216"/>
        <dbReference type="EC" id="2.7.11.1"/>
    </reaction>
</comment>
<dbReference type="PROSITE" id="PS50011">
    <property type="entry name" value="PROTEIN_KINASE_DOM"/>
    <property type="match status" value="1"/>
</dbReference>
<evidence type="ECO:0000259" key="12">
    <source>
        <dbReference type="PROSITE" id="PS50011"/>
    </source>
</evidence>
<name>A0A2V3IJY0_9FLOR</name>
<keyword evidence="4 9" id="KW-0547">Nucleotide-binding</keyword>
<dbReference type="CDD" id="cd14003">
    <property type="entry name" value="STKc_AMPK-like"/>
    <property type="match status" value="1"/>
</dbReference>
<dbReference type="Pfam" id="PF00069">
    <property type="entry name" value="Pkinase"/>
    <property type="match status" value="1"/>
</dbReference>
<evidence type="ECO:0000256" key="2">
    <source>
        <dbReference type="ARBA" id="ARBA00022527"/>
    </source>
</evidence>
<dbReference type="InterPro" id="IPR008271">
    <property type="entry name" value="Ser/Thr_kinase_AS"/>
</dbReference>
<proteinExistence type="inferred from homology"/>
<dbReference type="InterPro" id="IPR000719">
    <property type="entry name" value="Prot_kinase_dom"/>
</dbReference>
<evidence type="ECO:0000256" key="1">
    <source>
        <dbReference type="ARBA" id="ARBA00012513"/>
    </source>
</evidence>
<evidence type="ECO:0000256" key="8">
    <source>
        <dbReference type="ARBA" id="ARBA00048679"/>
    </source>
</evidence>
<dbReference type="PANTHER" id="PTHR43895:SF32">
    <property type="entry name" value="SERINE_THREONINE-PROTEIN KINASE CHK1"/>
    <property type="match status" value="1"/>
</dbReference>
<dbReference type="FunFam" id="3.30.200.20:FF:000003">
    <property type="entry name" value="Non-specific serine/threonine protein kinase"/>
    <property type="match status" value="1"/>
</dbReference>
<dbReference type="SUPFAM" id="SSF56112">
    <property type="entry name" value="Protein kinase-like (PK-like)"/>
    <property type="match status" value="1"/>
</dbReference>
<dbReference type="Proteomes" id="UP000247409">
    <property type="component" value="Unassembled WGS sequence"/>
</dbReference>
<keyword evidence="2 10" id="KW-0723">Serine/threonine-protein kinase</keyword>
<dbReference type="FunFam" id="1.10.510.10:FF:000571">
    <property type="entry name" value="Maternal embryonic leucine zipper kinase"/>
    <property type="match status" value="1"/>
</dbReference>
<feature type="domain" description="Protein kinase" evidence="12">
    <location>
        <begin position="25"/>
        <end position="282"/>
    </location>
</feature>
<gene>
    <name evidence="13" type="ORF">BWQ96_07902</name>
</gene>
<keyword evidence="6 9" id="KW-0067">ATP-binding</keyword>
<dbReference type="OrthoDB" id="942095at2759"/>
<feature type="binding site" evidence="9">
    <location>
        <position position="62"/>
    </location>
    <ligand>
        <name>ATP</name>
        <dbReference type="ChEBI" id="CHEBI:30616"/>
    </ligand>
</feature>
<evidence type="ECO:0000256" key="4">
    <source>
        <dbReference type="ARBA" id="ARBA00022741"/>
    </source>
</evidence>
<evidence type="ECO:0000256" key="9">
    <source>
        <dbReference type="PROSITE-ProRule" id="PRU10141"/>
    </source>
</evidence>
<evidence type="ECO:0000256" key="6">
    <source>
        <dbReference type="ARBA" id="ARBA00022840"/>
    </source>
</evidence>
<evidence type="ECO:0000256" key="7">
    <source>
        <dbReference type="ARBA" id="ARBA00047899"/>
    </source>
</evidence>
<evidence type="ECO:0000256" key="3">
    <source>
        <dbReference type="ARBA" id="ARBA00022679"/>
    </source>
</evidence>
<dbReference type="GO" id="GO:0004674">
    <property type="term" value="F:protein serine/threonine kinase activity"/>
    <property type="evidence" value="ECO:0007669"/>
    <property type="project" value="UniProtKB-KW"/>
</dbReference>
<dbReference type="PROSITE" id="PS00107">
    <property type="entry name" value="PROTEIN_KINASE_ATP"/>
    <property type="match status" value="1"/>
</dbReference>
<feature type="compositionally biased region" description="Low complexity" evidence="11">
    <location>
        <begin position="327"/>
        <end position="337"/>
    </location>
</feature>
<dbReference type="PANTHER" id="PTHR43895">
    <property type="entry name" value="CALCIUM/CALMODULIN-DEPENDENT PROTEIN KINASE KINASE-RELATED"/>
    <property type="match status" value="1"/>
</dbReference>
<evidence type="ECO:0000313" key="13">
    <source>
        <dbReference type="EMBL" id="PXF42382.1"/>
    </source>
</evidence>
<comment type="caution">
    <text evidence="13">The sequence shown here is derived from an EMBL/GenBank/DDBJ whole genome shotgun (WGS) entry which is preliminary data.</text>
</comment>
<comment type="similarity">
    <text evidence="10">Belongs to the protein kinase superfamily.</text>
</comment>